<keyword evidence="2" id="KW-1133">Transmembrane helix</keyword>
<keyword evidence="2" id="KW-0812">Transmembrane</keyword>
<evidence type="ECO:0000256" key="1">
    <source>
        <dbReference type="SAM" id="MobiDB-lite"/>
    </source>
</evidence>
<name>A0ABX0K912_9PROT</name>
<dbReference type="SUPFAM" id="SSF48452">
    <property type="entry name" value="TPR-like"/>
    <property type="match status" value="1"/>
</dbReference>
<accession>A0ABX0K912</accession>
<keyword evidence="4" id="KW-1185">Reference proteome</keyword>
<comment type="caution">
    <text evidence="3">The sequence shown here is derived from an EMBL/GenBank/DDBJ whole genome shotgun (WGS) entry which is preliminary data.</text>
</comment>
<dbReference type="EMBL" id="WOSW01000017">
    <property type="protein sequence ID" value="NHO32874.1"/>
    <property type="molecule type" value="Genomic_DNA"/>
</dbReference>
<reference evidence="3 4" key="1">
    <citation type="journal article" date="2020" name="Int. J. Syst. Evol. Microbiol.">
        <title>Novel acetic acid bacteria from cider fermentations: Acetobacter conturbans sp. nov. and Acetobacter fallax sp. nov.</title>
        <authorList>
            <person name="Sombolestani A.S."/>
            <person name="Cleenwerck I."/>
            <person name="Cnockaert M."/>
            <person name="Borremans W."/>
            <person name="Wieme A.D."/>
            <person name="De Vuyst L."/>
            <person name="Vandamme P."/>
        </authorList>
    </citation>
    <scope>NUCLEOTIDE SEQUENCE [LARGE SCALE GENOMIC DNA]</scope>
    <source>
        <strain evidence="3 4">LMG 1637</strain>
    </source>
</reference>
<organism evidence="3 4">
    <name type="scientific">Acetobacter fallax</name>
    <dbReference type="NCBI Taxonomy" id="1737473"/>
    <lineage>
        <taxon>Bacteria</taxon>
        <taxon>Pseudomonadati</taxon>
        <taxon>Pseudomonadota</taxon>
        <taxon>Alphaproteobacteria</taxon>
        <taxon>Acetobacterales</taxon>
        <taxon>Acetobacteraceae</taxon>
        <taxon>Acetobacter</taxon>
    </lineage>
</organism>
<proteinExistence type="predicted"/>
<dbReference type="InterPro" id="IPR011990">
    <property type="entry name" value="TPR-like_helical_dom_sf"/>
</dbReference>
<feature type="compositionally biased region" description="Polar residues" evidence="1">
    <location>
        <begin position="304"/>
        <end position="318"/>
    </location>
</feature>
<dbReference type="Pfam" id="PF13371">
    <property type="entry name" value="TPR_9"/>
    <property type="match status" value="1"/>
</dbReference>
<gene>
    <name evidence="3" type="ORF">GOB84_09960</name>
</gene>
<evidence type="ECO:0000313" key="4">
    <source>
        <dbReference type="Proteomes" id="UP000615326"/>
    </source>
</evidence>
<feature type="region of interest" description="Disordered" evidence="1">
    <location>
        <begin position="297"/>
        <end position="326"/>
    </location>
</feature>
<dbReference type="Gene3D" id="1.25.40.10">
    <property type="entry name" value="Tetratricopeptide repeat domain"/>
    <property type="match status" value="1"/>
</dbReference>
<keyword evidence="2" id="KW-0472">Membrane</keyword>
<dbReference type="Proteomes" id="UP000615326">
    <property type="component" value="Unassembled WGS sequence"/>
</dbReference>
<protein>
    <submittedName>
        <fullName evidence="3">Tetratricopeptide repeat protein</fullName>
    </submittedName>
</protein>
<evidence type="ECO:0000313" key="3">
    <source>
        <dbReference type="EMBL" id="NHO32874.1"/>
    </source>
</evidence>
<sequence length="326" mass="33880">MHVCLQPAHGVSTAPATASVPDCVRKSFLRGSAASRTSFVIVFATCAFLICCASSAFAASVSTRAKQAEAHLPPFSLSDCLALLDDDPSDVSDYVASHSRAGNERAVLHCEALSDVLSGDFSGGADQLDALAHDAARGAEDDTPDERADVAADAARAWLAADMARKADASASYGLTLAPDSVALRLIRDRALLRLGQSDAALTDLTTLASNPLLASETHLLKATAERETGHIEAARTDIDVTLAATPDDPAALLERGIIRQRLGDLTGARADWDQVISLSPDSHEADLARQDLDILASDPDSASIHTDTAANQPSSGPGQAVSAHP</sequence>
<feature type="transmembrane region" description="Helical" evidence="2">
    <location>
        <begin position="39"/>
        <end position="59"/>
    </location>
</feature>
<evidence type="ECO:0000256" key="2">
    <source>
        <dbReference type="SAM" id="Phobius"/>
    </source>
</evidence>